<reference evidence="3 4" key="1">
    <citation type="journal article" date="2024" name="Insects">
        <title>An Improved Chromosome-Level Genome Assembly of the Firefly Pyrocoelia pectoralis.</title>
        <authorList>
            <person name="Fu X."/>
            <person name="Meyer-Rochow V.B."/>
            <person name="Ballantyne L."/>
            <person name="Zhu X."/>
        </authorList>
    </citation>
    <scope>NUCLEOTIDE SEQUENCE [LARGE SCALE GENOMIC DNA]</scope>
    <source>
        <strain evidence="3">XCY_ONT2</strain>
    </source>
</reference>
<feature type="domain" description="Pre-C2HC" evidence="2">
    <location>
        <begin position="100"/>
        <end position="168"/>
    </location>
</feature>
<dbReference type="InterPro" id="IPR006579">
    <property type="entry name" value="Pre_C2HC_dom"/>
</dbReference>
<organism evidence="3 4">
    <name type="scientific">Pyrocoelia pectoralis</name>
    <dbReference type="NCBI Taxonomy" id="417401"/>
    <lineage>
        <taxon>Eukaryota</taxon>
        <taxon>Metazoa</taxon>
        <taxon>Ecdysozoa</taxon>
        <taxon>Arthropoda</taxon>
        <taxon>Hexapoda</taxon>
        <taxon>Insecta</taxon>
        <taxon>Pterygota</taxon>
        <taxon>Neoptera</taxon>
        <taxon>Endopterygota</taxon>
        <taxon>Coleoptera</taxon>
        <taxon>Polyphaga</taxon>
        <taxon>Elateriformia</taxon>
        <taxon>Elateroidea</taxon>
        <taxon>Lampyridae</taxon>
        <taxon>Lampyrinae</taxon>
        <taxon>Pyrocoelia</taxon>
    </lineage>
</organism>
<proteinExistence type="predicted"/>
<sequence length="406" mass="46228">MIQTKQPKTTNNWLNPTNRFTPLQNENPDPQETDSSKKAEPKPPPIYVSGVKLIEPLMKFLEENITKGLKEKDTEYHTYKVKQERGFRVFLRNLHPSTNTNEIKKELQSLGHSVTNIWNVKQAGTKTELPLFVVELQPSANNKDIYKIEKLTHSIVKFEPPRPKKTIPQCSRCQNHGHTKNFCNRTPRCVKCTGLHSTAQCEHKTRYSEVICVNCKGNHPASYKGCPTYQALHLKTFPPLRPKTFSTSGTYQPGFSFAQAAAKNAQYNANETTHLFTAGPPQQPNDITELKQMMKQLMEQMSTILNLLTTILKLLHANKNYKFKMIILKPKLRETSRNCEVQVKVTICPELSAIFPTLITPISLLGTPSHSLLTCQKSTFSFPYPFQKLFPSLVYSLMRLALIIIS</sequence>
<dbReference type="Proteomes" id="UP001329430">
    <property type="component" value="Chromosome 8"/>
</dbReference>
<feature type="region of interest" description="Disordered" evidence="1">
    <location>
        <begin position="1"/>
        <end position="46"/>
    </location>
</feature>
<dbReference type="EMBL" id="JAVRBK010000008">
    <property type="protein sequence ID" value="KAK5640632.1"/>
    <property type="molecule type" value="Genomic_DNA"/>
</dbReference>
<evidence type="ECO:0000256" key="1">
    <source>
        <dbReference type="SAM" id="MobiDB-lite"/>
    </source>
</evidence>
<dbReference type="AlphaFoldDB" id="A0AAN7V427"/>
<gene>
    <name evidence="3" type="ORF">RI129_011443</name>
</gene>
<evidence type="ECO:0000313" key="4">
    <source>
        <dbReference type="Proteomes" id="UP001329430"/>
    </source>
</evidence>
<evidence type="ECO:0000259" key="2">
    <source>
        <dbReference type="SMART" id="SM00596"/>
    </source>
</evidence>
<evidence type="ECO:0000313" key="3">
    <source>
        <dbReference type="EMBL" id="KAK5640632.1"/>
    </source>
</evidence>
<protein>
    <recommendedName>
        <fullName evidence="2">Pre-C2HC domain-containing protein</fullName>
    </recommendedName>
</protein>
<dbReference type="Pfam" id="PF07530">
    <property type="entry name" value="PRE_C2HC"/>
    <property type="match status" value="1"/>
</dbReference>
<feature type="compositionally biased region" description="Polar residues" evidence="1">
    <location>
        <begin position="1"/>
        <end position="30"/>
    </location>
</feature>
<dbReference type="SMART" id="SM00596">
    <property type="entry name" value="PRE_C2HC"/>
    <property type="match status" value="1"/>
</dbReference>
<comment type="caution">
    <text evidence="3">The sequence shown here is derived from an EMBL/GenBank/DDBJ whole genome shotgun (WGS) entry which is preliminary data.</text>
</comment>
<name>A0AAN7V427_9COLE</name>
<accession>A0AAN7V427</accession>
<keyword evidence="4" id="KW-1185">Reference proteome</keyword>